<proteinExistence type="predicted"/>
<protein>
    <submittedName>
        <fullName evidence="1">Helix-turn-helix domain-containing protein</fullName>
    </submittedName>
</protein>
<evidence type="ECO:0000313" key="2">
    <source>
        <dbReference type="Proteomes" id="UP000294325"/>
    </source>
</evidence>
<keyword evidence="2" id="KW-1185">Reference proteome</keyword>
<dbReference type="KEGG" id="nwr:E3U44_18715"/>
<reference evidence="1 2" key="1">
    <citation type="submission" date="2019-03" db="EMBL/GenBank/DDBJ databases">
        <title>The genome sequence of Nitrosococcus wardiae strain D1FHST reveals the archetypal metabolic capacity of ammonia-oxidizing Gammaproteobacteria.</title>
        <authorList>
            <person name="Wang L."/>
            <person name="Lim C.K."/>
            <person name="Hanson T.E."/>
            <person name="Dang H."/>
            <person name="Klotz M.G."/>
        </authorList>
    </citation>
    <scope>NUCLEOTIDE SEQUENCE [LARGE SCALE GENOMIC DNA]</scope>
    <source>
        <strain evidence="1 2">D1FHS</strain>
    </source>
</reference>
<dbReference type="RefSeq" id="WP_134359544.1">
    <property type="nucleotide sequence ID" value="NZ_CP038033.1"/>
</dbReference>
<dbReference type="Proteomes" id="UP000294325">
    <property type="component" value="Chromosome"/>
</dbReference>
<dbReference type="OrthoDB" id="5569046at2"/>
<sequence>MRAIALSEVETRTLEEVVKNHHHARQRMRAHGLLLSHRGFKIDEIAQAYAVDRETVVRWFNRWEQWGIVGLQDQVRSGRPEKLTPPRARMGATTI</sequence>
<dbReference type="InterPro" id="IPR009057">
    <property type="entry name" value="Homeodomain-like_sf"/>
</dbReference>
<organism evidence="1 2">
    <name type="scientific">Nitrosococcus wardiae</name>
    <dbReference type="NCBI Taxonomy" id="1814290"/>
    <lineage>
        <taxon>Bacteria</taxon>
        <taxon>Pseudomonadati</taxon>
        <taxon>Pseudomonadota</taxon>
        <taxon>Gammaproteobacteria</taxon>
        <taxon>Chromatiales</taxon>
        <taxon>Chromatiaceae</taxon>
        <taxon>Nitrosococcus</taxon>
    </lineage>
</organism>
<dbReference type="AlphaFoldDB" id="A0A4P7C3C5"/>
<name>A0A4P7C3C5_9GAMM</name>
<gene>
    <name evidence="1" type="ORF">E3U44_18715</name>
</gene>
<dbReference type="EMBL" id="CP038033">
    <property type="protein sequence ID" value="QBQ56299.1"/>
    <property type="molecule type" value="Genomic_DNA"/>
</dbReference>
<dbReference type="Pfam" id="PF13551">
    <property type="entry name" value="HTH_29"/>
    <property type="match status" value="1"/>
</dbReference>
<dbReference type="SUPFAM" id="SSF46689">
    <property type="entry name" value="Homeodomain-like"/>
    <property type="match status" value="1"/>
</dbReference>
<evidence type="ECO:0000313" key="1">
    <source>
        <dbReference type="EMBL" id="QBQ56299.1"/>
    </source>
</evidence>
<accession>A0A4P7C3C5</accession>